<reference evidence="2" key="1">
    <citation type="submission" date="2022-11" db="UniProtKB">
        <authorList>
            <consortium name="WormBaseParasite"/>
        </authorList>
    </citation>
    <scope>IDENTIFICATION</scope>
</reference>
<accession>A0A914DDH4</accession>
<dbReference type="Proteomes" id="UP000887540">
    <property type="component" value="Unplaced"/>
</dbReference>
<organism evidence="1 2">
    <name type="scientific">Acrobeloides nanus</name>
    <dbReference type="NCBI Taxonomy" id="290746"/>
    <lineage>
        <taxon>Eukaryota</taxon>
        <taxon>Metazoa</taxon>
        <taxon>Ecdysozoa</taxon>
        <taxon>Nematoda</taxon>
        <taxon>Chromadorea</taxon>
        <taxon>Rhabditida</taxon>
        <taxon>Tylenchina</taxon>
        <taxon>Cephalobomorpha</taxon>
        <taxon>Cephaloboidea</taxon>
        <taxon>Cephalobidae</taxon>
        <taxon>Acrobeloides</taxon>
    </lineage>
</organism>
<dbReference type="AlphaFoldDB" id="A0A914DDH4"/>
<evidence type="ECO:0000313" key="1">
    <source>
        <dbReference type="Proteomes" id="UP000887540"/>
    </source>
</evidence>
<name>A0A914DDH4_9BILA</name>
<sequence>MEQPPRTDWNQIVQATAITGVAARDNGSEVVQIYARKDHRRWRYRMDVIVNGFPCYFDTPELKMQKFKGVTLFSPERNHNQSEIDVMFESGAGMKVSEAHGMLSIMVLLPPDFNETYYVIFYGYSAG</sequence>
<evidence type="ECO:0000313" key="2">
    <source>
        <dbReference type="WBParaSite" id="ACRNAN_scaffold24194.g26502.t1"/>
    </source>
</evidence>
<protein>
    <submittedName>
        <fullName evidence="2">Uncharacterized protein</fullName>
    </submittedName>
</protein>
<proteinExistence type="predicted"/>
<dbReference type="WBParaSite" id="ACRNAN_scaffold24194.g26502.t1">
    <property type="protein sequence ID" value="ACRNAN_scaffold24194.g26502.t1"/>
    <property type="gene ID" value="ACRNAN_scaffold24194.g26502"/>
</dbReference>
<keyword evidence="1" id="KW-1185">Reference proteome</keyword>